<dbReference type="SFLD" id="SFLDS00003">
    <property type="entry name" value="Haloacid_Dehalogenase"/>
    <property type="match status" value="1"/>
</dbReference>
<dbReference type="Pfam" id="PF00702">
    <property type="entry name" value="Hydrolase"/>
    <property type="match status" value="1"/>
</dbReference>
<accession>A0ABQ8GEF5</accession>
<feature type="region of interest" description="Disordered" evidence="1">
    <location>
        <begin position="87"/>
        <end position="110"/>
    </location>
</feature>
<feature type="compositionally biased region" description="Basic and acidic residues" evidence="1">
    <location>
        <begin position="95"/>
        <end position="110"/>
    </location>
</feature>
<dbReference type="PANTHER" id="PTHR43885">
    <property type="entry name" value="HALOACID DEHALOGENASE-LIKE HYDROLASE"/>
    <property type="match status" value="1"/>
</dbReference>
<name>A0ABQ8GEF5_9PEZI</name>
<dbReference type="NCBIfam" id="TIGR01549">
    <property type="entry name" value="HAD-SF-IA-v1"/>
    <property type="match status" value="1"/>
</dbReference>
<feature type="region of interest" description="Disordered" evidence="1">
    <location>
        <begin position="328"/>
        <end position="348"/>
    </location>
</feature>
<evidence type="ECO:0000313" key="2">
    <source>
        <dbReference type="EMBL" id="KAH7053130.1"/>
    </source>
</evidence>
<gene>
    <name evidence="2" type="ORF">B0J12DRAFT_658812</name>
</gene>
<evidence type="ECO:0000256" key="1">
    <source>
        <dbReference type="SAM" id="MobiDB-lite"/>
    </source>
</evidence>
<dbReference type="InterPro" id="IPR006439">
    <property type="entry name" value="HAD-SF_hydro_IA"/>
</dbReference>
<keyword evidence="3" id="KW-1185">Reference proteome</keyword>
<comment type="caution">
    <text evidence="2">The sequence shown here is derived from an EMBL/GenBank/DDBJ whole genome shotgun (WGS) entry which is preliminary data.</text>
</comment>
<protein>
    <submittedName>
        <fullName evidence="2">HAD-like domain-containing protein</fullName>
    </submittedName>
</protein>
<dbReference type="InterPro" id="IPR036412">
    <property type="entry name" value="HAD-like_sf"/>
</dbReference>
<dbReference type="Proteomes" id="UP000774617">
    <property type="component" value="Unassembled WGS sequence"/>
</dbReference>
<dbReference type="Gene3D" id="1.10.260.80">
    <property type="match status" value="1"/>
</dbReference>
<dbReference type="Gene3D" id="3.40.50.1000">
    <property type="entry name" value="HAD superfamily/HAD-like"/>
    <property type="match status" value="1"/>
</dbReference>
<proteinExistence type="predicted"/>
<sequence>MIPMPWRRQSSRLLLSPSPPVFRRRSLVTGSLHRPLDRFVPLPSSLTASRHRRHPTFLLRSSSLLLRVTARSRIDYRSFKQSQRMEFSSMAAPSRRKDEPRRFAPLNPEKRGVDGVPRLRGVVFDVDGTLCEPQNYMFGEMRAALGIDKKTDILDHIYALPSPADQDAAFDKIRAIERRAMASQKPQPGLVRLMDYLDGRNIPKGICTRNFDTPVNHLLTNFLAGHRFHPIVTRDFRPPKPDPAGILHIAESWGFKKAEGPGGGDASALIMVGDSLDDMTAGYRAGAATVLLVNEANAHLAQHEHTDLCVKRLDELVEILENGFVGQIGQGEEEPDTQAQAEEALKRS</sequence>
<dbReference type="PANTHER" id="PTHR43885:SF1">
    <property type="entry name" value="SUPERFAMILY HYDROLASE, PUTATIVE (AFU_ORTHOLOGUE AFUA_4G13290)-RELATED"/>
    <property type="match status" value="1"/>
</dbReference>
<dbReference type="CDD" id="cd01427">
    <property type="entry name" value="HAD_like"/>
    <property type="match status" value="1"/>
</dbReference>
<dbReference type="SFLD" id="SFLDG01129">
    <property type="entry name" value="C1.5:_HAD__Beta-PGM__Phosphata"/>
    <property type="match status" value="1"/>
</dbReference>
<dbReference type="EMBL" id="JAGTJR010000010">
    <property type="protein sequence ID" value="KAH7053130.1"/>
    <property type="molecule type" value="Genomic_DNA"/>
</dbReference>
<evidence type="ECO:0000313" key="3">
    <source>
        <dbReference type="Proteomes" id="UP000774617"/>
    </source>
</evidence>
<dbReference type="InterPro" id="IPR023214">
    <property type="entry name" value="HAD_sf"/>
</dbReference>
<organism evidence="2 3">
    <name type="scientific">Macrophomina phaseolina</name>
    <dbReference type="NCBI Taxonomy" id="35725"/>
    <lineage>
        <taxon>Eukaryota</taxon>
        <taxon>Fungi</taxon>
        <taxon>Dikarya</taxon>
        <taxon>Ascomycota</taxon>
        <taxon>Pezizomycotina</taxon>
        <taxon>Dothideomycetes</taxon>
        <taxon>Dothideomycetes incertae sedis</taxon>
        <taxon>Botryosphaeriales</taxon>
        <taxon>Botryosphaeriaceae</taxon>
        <taxon>Macrophomina</taxon>
    </lineage>
</organism>
<dbReference type="SUPFAM" id="SSF56784">
    <property type="entry name" value="HAD-like"/>
    <property type="match status" value="1"/>
</dbReference>
<reference evidence="2 3" key="1">
    <citation type="journal article" date="2021" name="Nat. Commun.">
        <title>Genetic determinants of endophytism in the Arabidopsis root mycobiome.</title>
        <authorList>
            <person name="Mesny F."/>
            <person name="Miyauchi S."/>
            <person name="Thiergart T."/>
            <person name="Pickel B."/>
            <person name="Atanasova L."/>
            <person name="Karlsson M."/>
            <person name="Huettel B."/>
            <person name="Barry K.W."/>
            <person name="Haridas S."/>
            <person name="Chen C."/>
            <person name="Bauer D."/>
            <person name="Andreopoulos W."/>
            <person name="Pangilinan J."/>
            <person name="LaButti K."/>
            <person name="Riley R."/>
            <person name="Lipzen A."/>
            <person name="Clum A."/>
            <person name="Drula E."/>
            <person name="Henrissat B."/>
            <person name="Kohler A."/>
            <person name="Grigoriev I.V."/>
            <person name="Martin F.M."/>
            <person name="Hacquard S."/>
        </authorList>
    </citation>
    <scope>NUCLEOTIDE SEQUENCE [LARGE SCALE GENOMIC DNA]</scope>
    <source>
        <strain evidence="2 3">MPI-SDFR-AT-0080</strain>
    </source>
</reference>